<dbReference type="RefSeq" id="XP_021850864.1">
    <property type="nucleotide sequence ID" value="XM_021995172.2"/>
</dbReference>
<dbReference type="PROSITE" id="PS51882">
    <property type="entry name" value="G_ALPHA"/>
    <property type="match status" value="1"/>
</dbReference>
<evidence type="ECO:0000256" key="4">
    <source>
        <dbReference type="PIRSR" id="PIRSR601019-1"/>
    </source>
</evidence>
<feature type="binding site" evidence="4">
    <location>
        <position position="875"/>
    </location>
    <ligand>
        <name>GTP</name>
        <dbReference type="ChEBI" id="CHEBI:37565"/>
    </ligand>
</feature>
<proteinExistence type="predicted"/>
<dbReference type="PANTHER" id="PTHR10218:SF321">
    <property type="entry name" value="EXTRA-LARGE GUANINE NUCLEOTIDE-BINDING PROTEIN 2"/>
    <property type="match status" value="1"/>
</dbReference>
<reference evidence="7" key="2">
    <citation type="submission" date="2025-08" db="UniProtKB">
        <authorList>
            <consortium name="RefSeq"/>
        </authorList>
    </citation>
    <scope>IDENTIFICATION</scope>
    <source>
        <tissue evidence="7">Leaf</tissue>
    </source>
</reference>
<sequence length="918" mass="104005">MAGIKKKIMSVSKSMTGTEFFDYNTDFSIALEYTGSPISNSMLLKVLPVDVDCIPTAKIAQTPAIVNTLSLPVVEPIVRRNIKGNNEVRLGFRADNSKNMVTPLKDRFRDDVTNNGLIGNGGLKDWVESSGTLGFSDSTRDHSHELSVSSDMLETPNDCDEIEIEGFQDSMGLDKWNNSIEPGSNTSQNFGGIFCEEEEASDGEHLECRRKKKKAAVTFDHESDIRVVEDDTIYTDEGDSIWERPVPEKPPKKGMCYHCHRGSRLTEKEACLVCDAKYCSHCIRKAMGSMPQGRKCLTCNGFPVDDSKRKMLGKSSRFLRGWLEKEEVRQIMEAEVSCPENQLPPKCILVNGCPLNRDQLMVLLTCTNPPRNLKPGSYWYDKVSGFWGKEGYGPRQIITPKLSIGGQMMQAASNGNTKVMINGREITKTERLILKSCGVRCEGNPDFWVLDDGDVIEAGMDKKKGNIWGKKRTKFLCTLLSLPTPESQNHRGRSNRASEGVFSSYLEQKVLCKVLLVGNGYSGTSTIFKQARILYDTPFSEEERQNMKSMIQSNLYGYLGRLLEGREIFEEESLLEMRKRQSADPGPSDSTGELKGVTEYTIEQKLKGFSDWLINIMVSSNLDVIFPEGTREYAQFVEELWSHAAIQATYSRRNELELPRVASYFLDKAVEISQVDYEPSDTDIMYAEGINSSNGLTSMEFSFPQPPDNSYCDPDNQPADLVTRYELIRVHAKSLGENCKWLEMFEDVGIVLFCVSLTDYDEYEVDSNGKLTNKMLQSKKLFESISNHPKYKDKNFLLILNKYDLLEEKIEQVPLTHCEWFQDFDPVFSRHQSTRRDGNNIAPLAQRAYHYIGVKFKRLFKTLTGKKLYVFPVTALEHDTVDNALKYAREILKWEEDKLNNSSINEISTESIENSSFS</sequence>
<dbReference type="CDD" id="cd00066">
    <property type="entry name" value="G-alpha"/>
    <property type="match status" value="1"/>
</dbReference>
<organism evidence="6 7">
    <name type="scientific">Spinacia oleracea</name>
    <name type="common">Spinach</name>
    <dbReference type="NCBI Taxonomy" id="3562"/>
    <lineage>
        <taxon>Eukaryota</taxon>
        <taxon>Viridiplantae</taxon>
        <taxon>Streptophyta</taxon>
        <taxon>Embryophyta</taxon>
        <taxon>Tracheophyta</taxon>
        <taxon>Spermatophyta</taxon>
        <taxon>Magnoliopsida</taxon>
        <taxon>eudicotyledons</taxon>
        <taxon>Gunneridae</taxon>
        <taxon>Pentapetalae</taxon>
        <taxon>Caryophyllales</taxon>
        <taxon>Chenopodiaceae</taxon>
        <taxon>Chenopodioideae</taxon>
        <taxon>Anserineae</taxon>
        <taxon>Spinacia</taxon>
    </lineage>
</organism>
<dbReference type="Gene3D" id="1.10.720.140">
    <property type="match status" value="1"/>
</dbReference>
<keyword evidence="6" id="KW-1185">Reference proteome</keyword>
<dbReference type="SUPFAM" id="SSF52540">
    <property type="entry name" value="P-loop containing nucleoside triphosphate hydrolases"/>
    <property type="match status" value="1"/>
</dbReference>
<dbReference type="GO" id="GO:0046872">
    <property type="term" value="F:metal ion binding"/>
    <property type="evidence" value="ECO:0007669"/>
    <property type="project" value="UniProtKB-KW"/>
</dbReference>
<dbReference type="InterPro" id="IPR027417">
    <property type="entry name" value="P-loop_NTPase"/>
</dbReference>
<reference evidence="6" key="1">
    <citation type="journal article" date="2021" name="Nat. Commun.">
        <title>Genomic analyses provide insights into spinach domestication and the genetic basis of agronomic traits.</title>
        <authorList>
            <person name="Cai X."/>
            <person name="Sun X."/>
            <person name="Xu C."/>
            <person name="Sun H."/>
            <person name="Wang X."/>
            <person name="Ge C."/>
            <person name="Zhang Z."/>
            <person name="Wang Q."/>
            <person name="Fei Z."/>
            <person name="Jiao C."/>
            <person name="Wang Q."/>
        </authorList>
    </citation>
    <scope>NUCLEOTIDE SEQUENCE [LARGE SCALE GENOMIC DNA]</scope>
    <source>
        <strain evidence="6">cv. Varoflay</strain>
    </source>
</reference>
<dbReference type="InterPro" id="IPR011025">
    <property type="entry name" value="GproteinA_insert"/>
</dbReference>
<evidence type="ECO:0000256" key="1">
    <source>
        <dbReference type="ARBA" id="ARBA00022741"/>
    </source>
</evidence>
<keyword evidence="1 4" id="KW-0547">Nucleotide-binding</keyword>
<name>A0A9R0IMJ3_SPIOL</name>
<dbReference type="GO" id="GO:0031683">
    <property type="term" value="F:G-protein beta/gamma-subunit complex binding"/>
    <property type="evidence" value="ECO:0000318"/>
    <property type="project" value="GO_Central"/>
</dbReference>
<accession>A0A9R0IMJ3</accession>
<dbReference type="GO" id="GO:0005737">
    <property type="term" value="C:cytoplasm"/>
    <property type="evidence" value="ECO:0000318"/>
    <property type="project" value="GO_Central"/>
</dbReference>
<evidence type="ECO:0000256" key="3">
    <source>
        <dbReference type="ARBA" id="ARBA00023224"/>
    </source>
</evidence>
<dbReference type="PANTHER" id="PTHR10218">
    <property type="entry name" value="GTP-BINDING PROTEIN ALPHA SUBUNIT"/>
    <property type="match status" value="1"/>
</dbReference>
<dbReference type="PRINTS" id="PR00318">
    <property type="entry name" value="GPROTEINA"/>
</dbReference>
<dbReference type="SMART" id="SM00275">
    <property type="entry name" value="G_alpha"/>
    <property type="match status" value="1"/>
</dbReference>
<evidence type="ECO:0000313" key="6">
    <source>
        <dbReference type="Proteomes" id="UP000813463"/>
    </source>
</evidence>
<protein>
    <submittedName>
        <fullName evidence="7">Extra-large guanine nucleotide-binding protein 1</fullName>
    </submittedName>
</protein>
<dbReference type="GO" id="GO:0005525">
    <property type="term" value="F:GTP binding"/>
    <property type="evidence" value="ECO:0007669"/>
    <property type="project" value="UniProtKB-KW"/>
</dbReference>
<dbReference type="KEGG" id="soe:110790387"/>
<feature type="binding site" evidence="5">
    <location>
        <position position="693"/>
    </location>
    <ligand>
        <name>Mg(2+)</name>
        <dbReference type="ChEBI" id="CHEBI:18420"/>
    </ligand>
</feature>
<keyword evidence="5" id="KW-0479">Metal-binding</keyword>
<dbReference type="Gene3D" id="1.10.400.10">
    <property type="entry name" value="GI Alpha 1, domain 2-like"/>
    <property type="match status" value="1"/>
</dbReference>
<dbReference type="GO" id="GO:0001664">
    <property type="term" value="F:G protein-coupled receptor binding"/>
    <property type="evidence" value="ECO:0000318"/>
    <property type="project" value="GO_Central"/>
</dbReference>
<dbReference type="FunFam" id="3.40.50.300:FF:000720">
    <property type="entry name" value="Guanine nucleotide-binding protein G(k) subunit alpha"/>
    <property type="match status" value="1"/>
</dbReference>
<dbReference type="Gene3D" id="3.40.50.300">
    <property type="entry name" value="P-loop containing nucleotide triphosphate hydrolases"/>
    <property type="match status" value="1"/>
</dbReference>
<dbReference type="Pfam" id="PF00503">
    <property type="entry name" value="G-alpha"/>
    <property type="match status" value="1"/>
</dbReference>
<dbReference type="SUPFAM" id="SSF47895">
    <property type="entry name" value="Transducin (alpha subunit), insertion domain"/>
    <property type="match status" value="1"/>
</dbReference>
<evidence type="ECO:0000256" key="2">
    <source>
        <dbReference type="ARBA" id="ARBA00023134"/>
    </source>
</evidence>
<dbReference type="AlphaFoldDB" id="A0A9R0IMJ3"/>
<keyword evidence="2 4" id="KW-0342">GTP-binding</keyword>
<evidence type="ECO:0000256" key="5">
    <source>
        <dbReference type="PIRSR" id="PIRSR601019-2"/>
    </source>
</evidence>
<dbReference type="GO" id="GO:0003924">
    <property type="term" value="F:GTPase activity"/>
    <property type="evidence" value="ECO:0000318"/>
    <property type="project" value="GO_Central"/>
</dbReference>
<dbReference type="GeneID" id="110790387"/>
<dbReference type="GO" id="GO:0005834">
    <property type="term" value="C:heterotrimeric G-protein complex"/>
    <property type="evidence" value="ECO:0000318"/>
    <property type="project" value="GO_Central"/>
</dbReference>
<evidence type="ECO:0000313" key="7">
    <source>
        <dbReference type="RefSeq" id="XP_021850864.1"/>
    </source>
</evidence>
<keyword evidence="5" id="KW-0460">Magnesium</keyword>
<feature type="binding site" evidence="5">
    <location>
        <position position="525"/>
    </location>
    <ligand>
        <name>Mg(2+)</name>
        <dbReference type="ChEBI" id="CHEBI:18420"/>
    </ligand>
</feature>
<dbReference type="InterPro" id="IPR001019">
    <property type="entry name" value="Gprotein_alpha_su"/>
</dbReference>
<keyword evidence="3" id="KW-0807">Transducer</keyword>
<dbReference type="OrthoDB" id="5817230at2759"/>
<gene>
    <name evidence="7" type="primary">LOC110790387</name>
</gene>
<dbReference type="Proteomes" id="UP000813463">
    <property type="component" value="Chromosome 4"/>
</dbReference>
<feature type="binding site" evidence="4">
    <location>
        <begin position="801"/>
        <end position="804"/>
    </location>
    <ligand>
        <name>GTP</name>
        <dbReference type="ChEBI" id="CHEBI:37565"/>
    </ligand>
</feature>
<dbReference type="GO" id="GO:0007188">
    <property type="term" value="P:adenylate cyclase-modulating G protein-coupled receptor signaling pathway"/>
    <property type="evidence" value="ECO:0000318"/>
    <property type="project" value="GO_Central"/>
</dbReference>